<keyword evidence="11" id="KW-1185">Reference proteome</keyword>
<dbReference type="PANTHER" id="PTHR30012:SF4">
    <property type="entry name" value="MSHA BIOGENESIS PROTEIN MSHG"/>
    <property type="match status" value="1"/>
</dbReference>
<dbReference type="OrthoDB" id="9805682at2"/>
<feature type="transmembrane region" description="Helical" evidence="8">
    <location>
        <begin position="378"/>
        <end position="399"/>
    </location>
</feature>
<evidence type="ECO:0000313" key="10">
    <source>
        <dbReference type="EMBL" id="TDY03834.1"/>
    </source>
</evidence>
<dbReference type="FunFam" id="1.20.81.30:FF:000001">
    <property type="entry name" value="Type II secretion system protein F"/>
    <property type="match status" value="2"/>
</dbReference>
<feature type="domain" description="Type II secretion system protein GspF" evidence="9">
    <location>
        <begin position="275"/>
        <end position="397"/>
    </location>
</feature>
<organism evidence="10 11">
    <name type="scientific">Thiohalophilus thiocyanatoxydans</name>
    <dbReference type="NCBI Taxonomy" id="381308"/>
    <lineage>
        <taxon>Bacteria</taxon>
        <taxon>Pseudomonadati</taxon>
        <taxon>Pseudomonadota</taxon>
        <taxon>Gammaproteobacteria</taxon>
        <taxon>Thiohalomonadales</taxon>
        <taxon>Thiohalophilaceae</taxon>
        <taxon>Thiohalophilus</taxon>
    </lineage>
</organism>
<comment type="subcellular location">
    <subcellularLocation>
        <location evidence="1">Cell inner membrane</location>
        <topology evidence="1">Multi-pass membrane protein</topology>
    </subcellularLocation>
</comment>
<evidence type="ECO:0000256" key="8">
    <source>
        <dbReference type="SAM" id="Phobius"/>
    </source>
</evidence>
<proteinExistence type="inferred from homology"/>
<feature type="transmembrane region" description="Helical" evidence="8">
    <location>
        <begin position="177"/>
        <end position="201"/>
    </location>
</feature>
<evidence type="ECO:0000256" key="4">
    <source>
        <dbReference type="ARBA" id="ARBA00022519"/>
    </source>
</evidence>
<dbReference type="InterPro" id="IPR042094">
    <property type="entry name" value="T2SS_GspF_sf"/>
</dbReference>
<name>A0A4R8ITT8_9GAMM</name>
<dbReference type="PANTHER" id="PTHR30012">
    <property type="entry name" value="GENERAL SECRETION PATHWAY PROTEIN"/>
    <property type="match status" value="1"/>
</dbReference>
<evidence type="ECO:0000256" key="1">
    <source>
        <dbReference type="ARBA" id="ARBA00004429"/>
    </source>
</evidence>
<dbReference type="Pfam" id="PF00482">
    <property type="entry name" value="T2SSF"/>
    <property type="match status" value="2"/>
</dbReference>
<keyword evidence="5 8" id="KW-0812">Transmembrane</keyword>
<evidence type="ECO:0000256" key="3">
    <source>
        <dbReference type="ARBA" id="ARBA00022475"/>
    </source>
</evidence>
<reference evidence="10 11" key="1">
    <citation type="submission" date="2019-03" db="EMBL/GenBank/DDBJ databases">
        <title>Genomic Encyclopedia of Type Strains, Phase IV (KMG-IV): sequencing the most valuable type-strain genomes for metagenomic binning, comparative biology and taxonomic classification.</title>
        <authorList>
            <person name="Goeker M."/>
        </authorList>
    </citation>
    <scope>NUCLEOTIDE SEQUENCE [LARGE SCALE GENOMIC DNA]</scope>
    <source>
        <strain evidence="10 11">DSM 16326</strain>
    </source>
</reference>
<comment type="similarity">
    <text evidence="2">Belongs to the GSP F family.</text>
</comment>
<dbReference type="Proteomes" id="UP000294914">
    <property type="component" value="Unassembled WGS sequence"/>
</dbReference>
<feature type="domain" description="Type II secretion system protein GspF" evidence="9">
    <location>
        <begin position="72"/>
        <end position="195"/>
    </location>
</feature>
<dbReference type="GO" id="GO:0015628">
    <property type="term" value="P:protein secretion by the type II secretion system"/>
    <property type="evidence" value="ECO:0007669"/>
    <property type="project" value="TreeGrafter"/>
</dbReference>
<comment type="caution">
    <text evidence="10">The sequence shown here is derived from an EMBL/GenBank/DDBJ whole genome shotgun (WGS) entry which is preliminary data.</text>
</comment>
<feature type="transmembrane region" description="Helical" evidence="8">
    <location>
        <begin position="225"/>
        <end position="244"/>
    </location>
</feature>
<keyword evidence="7 8" id="KW-0472">Membrane</keyword>
<dbReference type="GO" id="GO:0005886">
    <property type="term" value="C:plasma membrane"/>
    <property type="evidence" value="ECO:0007669"/>
    <property type="project" value="UniProtKB-SubCell"/>
</dbReference>
<dbReference type="EMBL" id="SOQX01000001">
    <property type="protein sequence ID" value="TDY03834.1"/>
    <property type="molecule type" value="Genomic_DNA"/>
</dbReference>
<dbReference type="RefSeq" id="WP_134080408.1">
    <property type="nucleotide sequence ID" value="NZ_SOQX01000001.1"/>
</dbReference>
<keyword evidence="3" id="KW-1003">Cell membrane</keyword>
<evidence type="ECO:0000256" key="5">
    <source>
        <dbReference type="ARBA" id="ARBA00022692"/>
    </source>
</evidence>
<gene>
    <name evidence="10" type="ORF">EDC23_0205</name>
</gene>
<evidence type="ECO:0000256" key="2">
    <source>
        <dbReference type="ARBA" id="ARBA00005745"/>
    </source>
</evidence>
<evidence type="ECO:0000313" key="11">
    <source>
        <dbReference type="Proteomes" id="UP000294914"/>
    </source>
</evidence>
<evidence type="ECO:0000259" key="9">
    <source>
        <dbReference type="Pfam" id="PF00482"/>
    </source>
</evidence>
<evidence type="ECO:0000256" key="7">
    <source>
        <dbReference type="ARBA" id="ARBA00023136"/>
    </source>
</evidence>
<dbReference type="InterPro" id="IPR003004">
    <property type="entry name" value="GspF/PilC"/>
</dbReference>
<evidence type="ECO:0000256" key="6">
    <source>
        <dbReference type="ARBA" id="ARBA00022989"/>
    </source>
</evidence>
<dbReference type="AlphaFoldDB" id="A0A4R8ITT8"/>
<dbReference type="Gene3D" id="1.20.81.30">
    <property type="entry name" value="Type II secretion system (T2SS), domain F"/>
    <property type="match status" value="2"/>
</dbReference>
<dbReference type="InterPro" id="IPR018076">
    <property type="entry name" value="T2SS_GspF_dom"/>
</dbReference>
<protein>
    <submittedName>
        <fullName evidence="10">MSHA biogenesis protein MshG</fullName>
    </submittedName>
</protein>
<dbReference type="PRINTS" id="PR00812">
    <property type="entry name" value="BCTERIALGSPF"/>
</dbReference>
<accession>A0A4R8ITT8</accession>
<sequence length="408" mass="45481">MPRFDYKGRDRGGSAITGQLEAASTDSAANQLLNSGVTPIEITENRPRPSPGERYRKWRARRRPRLDDMILFARQLYTLMRSGVPIIRALNGLADNIDNPYLQDVIHDLVMGLESGLDLSGAMARHPQVFSDLFISMVQVGEHSGNLDAALLQLSEYLEREKETADRIKTAMRYPTFVVVAIAIAIGVINFFVIPTFTGIFDKFDAELPWQTRLLVGMSNFTIQYWYLLAGGLIVALIAVRAWLKTPKGKLIWDRYKLKLPAVGIILHYALLQRFATAFAMTQRSGVPLLQGLTVVANAVDNAYVEQHIHGMRTGVEQGESLTRTATNSGMFTPLILQMIAVGEESGSVDEMLDNIAVFYGREVDYRLKYLSSALEPILIVILGAMVFLLALGVFLPMWDLMNVVRGN</sequence>
<keyword evidence="6 8" id="KW-1133">Transmembrane helix</keyword>
<keyword evidence="4" id="KW-0997">Cell inner membrane</keyword>